<evidence type="ECO:0000313" key="1">
    <source>
        <dbReference type="EMBL" id="SDN36138.1"/>
    </source>
</evidence>
<evidence type="ECO:0000313" key="2">
    <source>
        <dbReference type="Proteomes" id="UP000183376"/>
    </source>
</evidence>
<protein>
    <submittedName>
        <fullName evidence="1">Uncharacterized protein</fullName>
    </submittedName>
</protein>
<name>A0A1H0ARG8_ALLAB</name>
<accession>A0A1H0ARG8</accession>
<sequence length="58" mass="6718">MTRQEGRPIRTLRELLAAEARPRRERSHTEFPCFRTAERARDIVVRGLAALRQQGETG</sequence>
<gene>
    <name evidence="1" type="ORF">SAMN04489726_6236</name>
</gene>
<proteinExistence type="predicted"/>
<dbReference type="Proteomes" id="UP000183376">
    <property type="component" value="Chromosome I"/>
</dbReference>
<dbReference type="AlphaFoldDB" id="A0A1H0ARG8"/>
<dbReference type="EMBL" id="LT629701">
    <property type="protein sequence ID" value="SDN36138.1"/>
    <property type="molecule type" value="Genomic_DNA"/>
</dbReference>
<dbReference type="STRING" id="211114.SAMN04489726_6236"/>
<organism evidence="1 2">
    <name type="scientific">Allokutzneria albata</name>
    <name type="common">Kibdelosporangium albatum</name>
    <dbReference type="NCBI Taxonomy" id="211114"/>
    <lineage>
        <taxon>Bacteria</taxon>
        <taxon>Bacillati</taxon>
        <taxon>Actinomycetota</taxon>
        <taxon>Actinomycetes</taxon>
        <taxon>Pseudonocardiales</taxon>
        <taxon>Pseudonocardiaceae</taxon>
        <taxon>Allokutzneria</taxon>
    </lineage>
</organism>
<keyword evidence="2" id="KW-1185">Reference proteome</keyword>
<reference evidence="1 2" key="1">
    <citation type="submission" date="2016-10" db="EMBL/GenBank/DDBJ databases">
        <authorList>
            <person name="de Groot N.N."/>
        </authorList>
    </citation>
    <scope>NUCLEOTIDE SEQUENCE [LARGE SCALE GENOMIC DNA]</scope>
    <source>
        <strain evidence="1 2">DSM 44149</strain>
    </source>
</reference>